<proteinExistence type="inferred from homology"/>
<evidence type="ECO:0000313" key="3">
    <source>
        <dbReference type="Proteomes" id="UP000321617"/>
    </source>
</evidence>
<dbReference type="Proteomes" id="UP000321617">
    <property type="component" value="Unassembled WGS sequence"/>
</dbReference>
<dbReference type="OrthoDB" id="3394274at2"/>
<gene>
    <name evidence="2" type="ORF">LX16_4155</name>
</gene>
<dbReference type="EMBL" id="VLLL01000007">
    <property type="protein sequence ID" value="TWJ10733.1"/>
    <property type="molecule type" value="Genomic_DNA"/>
</dbReference>
<dbReference type="RefSeq" id="WP_147141664.1">
    <property type="nucleotide sequence ID" value="NZ_BAABIJ010000003.1"/>
</dbReference>
<accession>A0A562UYQ3</accession>
<organism evidence="2 3">
    <name type="scientific">Stackebrandtia albiflava</name>
    <dbReference type="NCBI Taxonomy" id="406432"/>
    <lineage>
        <taxon>Bacteria</taxon>
        <taxon>Bacillati</taxon>
        <taxon>Actinomycetota</taxon>
        <taxon>Actinomycetes</taxon>
        <taxon>Glycomycetales</taxon>
        <taxon>Glycomycetaceae</taxon>
        <taxon>Stackebrandtia</taxon>
    </lineage>
</organism>
<reference evidence="2 3" key="1">
    <citation type="journal article" date="2013" name="Stand. Genomic Sci.">
        <title>Genomic Encyclopedia of Type Strains, Phase I: The one thousand microbial genomes (KMG-I) project.</title>
        <authorList>
            <person name="Kyrpides N.C."/>
            <person name="Woyke T."/>
            <person name="Eisen J.A."/>
            <person name="Garrity G."/>
            <person name="Lilburn T.G."/>
            <person name="Beck B.J."/>
            <person name="Whitman W.B."/>
            <person name="Hugenholtz P."/>
            <person name="Klenk H.P."/>
        </authorList>
    </citation>
    <scope>NUCLEOTIDE SEQUENCE [LARGE SCALE GENOMIC DNA]</scope>
    <source>
        <strain evidence="2 3">DSM 45044</strain>
    </source>
</reference>
<comment type="similarity">
    <text evidence="1">Belongs to the Rv0495c family.</text>
</comment>
<dbReference type="InterPro" id="IPR021458">
    <property type="entry name" value="Rv0495c"/>
</dbReference>
<dbReference type="Pfam" id="PF11307">
    <property type="entry name" value="DUF3109"/>
    <property type="match status" value="1"/>
</dbReference>
<comment type="caution">
    <text evidence="2">The sequence shown here is derived from an EMBL/GenBank/DDBJ whole genome shotgun (WGS) entry which is preliminary data.</text>
</comment>
<keyword evidence="3" id="KW-1185">Reference proteome</keyword>
<evidence type="ECO:0000313" key="2">
    <source>
        <dbReference type="EMBL" id="TWJ10733.1"/>
    </source>
</evidence>
<sequence>MSEPAVPETGLDFPREWIEFPDPDEENGVIRADLTWLLSSWTCVFGQGCPGIEPDQPDDGCCVHGAFYTDRDDEKRVRKAAARLTPETWQHHRRRFADTVAADTLPDDDGVERPARKTAVVDGACVFHNRPGFEGGTGCALHAQALRDGVHPLEYKPEVCWQLPIKRDFSTVDRNDETSLHVTWIGEFDRRGWGPGGHDFAWWCTSSPLAHRGAEPVYRSNRAELVALLGEEGYARLAELCDARYAAGQIAPHPATTRARQLKLTPVRHPVESANGLVVR</sequence>
<dbReference type="AlphaFoldDB" id="A0A562UYQ3"/>
<name>A0A562UYQ3_9ACTN</name>
<evidence type="ECO:0000256" key="1">
    <source>
        <dbReference type="ARBA" id="ARBA00093770"/>
    </source>
</evidence>
<evidence type="ECO:0008006" key="4">
    <source>
        <dbReference type="Google" id="ProtNLM"/>
    </source>
</evidence>
<protein>
    <recommendedName>
        <fullName evidence="4">DUF3109 family protein</fullName>
    </recommendedName>
</protein>